<accession>A0A0G4I9I3</accession>
<evidence type="ECO:0000313" key="1">
    <source>
        <dbReference type="EMBL" id="CEM53816.1"/>
    </source>
</evidence>
<organism evidence="1">
    <name type="scientific">Chromera velia CCMP2878</name>
    <dbReference type="NCBI Taxonomy" id="1169474"/>
    <lineage>
        <taxon>Eukaryota</taxon>
        <taxon>Sar</taxon>
        <taxon>Alveolata</taxon>
        <taxon>Colpodellida</taxon>
        <taxon>Chromeraceae</taxon>
        <taxon>Chromera</taxon>
    </lineage>
</organism>
<gene>
    <name evidence="1" type="ORF">Cvel_12281</name>
</gene>
<dbReference type="VEuPathDB" id="CryptoDB:Cvel_12281"/>
<protein>
    <submittedName>
        <fullName evidence="1">Uncharacterized protein</fullName>
    </submittedName>
</protein>
<proteinExistence type="predicted"/>
<name>A0A0G4I9I3_9ALVE</name>
<sequence length="107" mass="11822">MEEMLEGTEEEECPWERMYLEAQEKLGDEEVERIHAQCHPSGGVHVFPTSLPDAAPPSGKVILVDGQGGVHQSWNAAVCGRAAFTPVWKAYLSLLCAFPCSEVWHRG</sequence>
<dbReference type="EMBL" id="CDMZ01005728">
    <property type="protein sequence ID" value="CEM53816.1"/>
    <property type="molecule type" value="Genomic_DNA"/>
</dbReference>
<reference evidence="1" key="1">
    <citation type="submission" date="2014-11" db="EMBL/GenBank/DDBJ databases">
        <authorList>
            <person name="Otto D Thomas"/>
            <person name="Naeem Raeece"/>
        </authorList>
    </citation>
    <scope>NUCLEOTIDE SEQUENCE</scope>
</reference>
<dbReference type="AlphaFoldDB" id="A0A0G4I9I3"/>